<dbReference type="Proteomes" id="UP000599179">
    <property type="component" value="Unassembled WGS sequence"/>
</dbReference>
<dbReference type="InterPro" id="IPR036196">
    <property type="entry name" value="Ptyr_pPase_sf"/>
</dbReference>
<dbReference type="RefSeq" id="WP_188459505.1">
    <property type="nucleotide sequence ID" value="NZ_BMGM01000013.1"/>
</dbReference>
<dbReference type="Gene3D" id="3.40.50.2300">
    <property type="match status" value="1"/>
</dbReference>
<evidence type="ECO:0000313" key="6">
    <source>
        <dbReference type="EMBL" id="GGE44061.1"/>
    </source>
</evidence>
<protein>
    <recommendedName>
        <fullName evidence="2">protein-tyrosine-phosphatase</fullName>
        <ecNumber evidence="2">3.1.3.48</ecNumber>
    </recommendedName>
</protein>
<dbReference type="PANTHER" id="PTHR11717">
    <property type="entry name" value="LOW MOLECULAR WEIGHT PROTEIN TYROSINE PHOSPHATASE"/>
    <property type="match status" value="1"/>
</dbReference>
<dbReference type="PRINTS" id="PR00719">
    <property type="entry name" value="LMWPTPASE"/>
</dbReference>
<evidence type="ECO:0000256" key="3">
    <source>
        <dbReference type="ARBA" id="ARBA00022801"/>
    </source>
</evidence>
<sequence length="157" mass="17343">MAKTKVLMVCLGNICRSPLAEGILKNKVNPDLVDVDSAGTSAEHAGELPDPRSINVAQVNGLDITDQRSRQFIKSDFDKFDFIYVMDQQNFKNVMQLSPSRESSKKVNLILNSIAPNTNAEVPDPYYGGENGFKNVYKMLDEACDQIAKELNTNANA</sequence>
<keyword evidence="3" id="KW-0378">Hydrolase</keyword>
<evidence type="ECO:0000256" key="4">
    <source>
        <dbReference type="ARBA" id="ARBA00022912"/>
    </source>
</evidence>
<evidence type="ECO:0000256" key="1">
    <source>
        <dbReference type="ARBA" id="ARBA00011063"/>
    </source>
</evidence>
<dbReference type="InterPro" id="IPR050438">
    <property type="entry name" value="LMW_PTPase"/>
</dbReference>
<dbReference type="PANTHER" id="PTHR11717:SF7">
    <property type="entry name" value="LOW MOLECULAR WEIGHT PHOSPHOTYROSINE PROTEIN PHOSPHATASE"/>
    <property type="match status" value="1"/>
</dbReference>
<gene>
    <name evidence="6" type="ORF">GCM10010832_25130</name>
</gene>
<evidence type="ECO:0000259" key="5">
    <source>
        <dbReference type="SMART" id="SM00226"/>
    </source>
</evidence>
<dbReference type="EMBL" id="BMGM01000013">
    <property type="protein sequence ID" value="GGE44061.1"/>
    <property type="molecule type" value="Genomic_DNA"/>
</dbReference>
<dbReference type="InterPro" id="IPR023485">
    <property type="entry name" value="Ptyr_pPase"/>
</dbReference>
<dbReference type="SMART" id="SM00226">
    <property type="entry name" value="LMWPc"/>
    <property type="match status" value="1"/>
</dbReference>
<dbReference type="SUPFAM" id="SSF52788">
    <property type="entry name" value="Phosphotyrosine protein phosphatases I"/>
    <property type="match status" value="1"/>
</dbReference>
<dbReference type="CDD" id="cd16343">
    <property type="entry name" value="LMWPTP"/>
    <property type="match status" value="1"/>
</dbReference>
<reference evidence="7" key="1">
    <citation type="journal article" date="2019" name="Int. J. Syst. Evol. Microbiol.">
        <title>The Global Catalogue of Microorganisms (GCM) 10K type strain sequencing project: providing services to taxonomists for standard genome sequencing and annotation.</title>
        <authorList>
            <consortium name="The Broad Institute Genomics Platform"/>
            <consortium name="The Broad Institute Genome Sequencing Center for Infectious Disease"/>
            <person name="Wu L."/>
            <person name="Ma J."/>
        </authorList>
    </citation>
    <scope>NUCLEOTIDE SEQUENCE [LARGE SCALE GENOMIC DNA]</scope>
    <source>
        <strain evidence="7">CGMCC 1.12931</strain>
    </source>
</reference>
<name>A0ABQ1SP19_9FLAO</name>
<dbReference type="InterPro" id="IPR017867">
    <property type="entry name" value="Tyr_phospatase_low_mol_wt"/>
</dbReference>
<organism evidence="6 7">
    <name type="scientific">Psychroflexus planctonicus</name>
    <dbReference type="NCBI Taxonomy" id="1526575"/>
    <lineage>
        <taxon>Bacteria</taxon>
        <taxon>Pseudomonadati</taxon>
        <taxon>Bacteroidota</taxon>
        <taxon>Flavobacteriia</taxon>
        <taxon>Flavobacteriales</taxon>
        <taxon>Flavobacteriaceae</taxon>
        <taxon>Psychroflexus</taxon>
    </lineage>
</organism>
<comment type="similarity">
    <text evidence="1">Belongs to the low molecular weight phosphotyrosine protein phosphatase family.</text>
</comment>
<keyword evidence="4" id="KW-0904">Protein phosphatase</keyword>
<feature type="domain" description="Phosphotyrosine protein phosphatase I" evidence="5">
    <location>
        <begin position="4"/>
        <end position="150"/>
    </location>
</feature>
<evidence type="ECO:0000313" key="7">
    <source>
        <dbReference type="Proteomes" id="UP000599179"/>
    </source>
</evidence>
<dbReference type="EC" id="3.1.3.48" evidence="2"/>
<accession>A0ABQ1SP19</accession>
<keyword evidence="7" id="KW-1185">Reference proteome</keyword>
<comment type="caution">
    <text evidence="6">The sequence shown here is derived from an EMBL/GenBank/DDBJ whole genome shotgun (WGS) entry which is preliminary data.</text>
</comment>
<evidence type="ECO:0000256" key="2">
    <source>
        <dbReference type="ARBA" id="ARBA00013064"/>
    </source>
</evidence>
<proteinExistence type="inferred from homology"/>
<dbReference type="Pfam" id="PF01451">
    <property type="entry name" value="LMWPc"/>
    <property type="match status" value="1"/>
</dbReference>